<feature type="chain" id="PRO_5016633084" description="Large exoprotein involved in heme utilization or adhesion" evidence="1">
    <location>
        <begin position="21"/>
        <end position="116"/>
    </location>
</feature>
<accession>A0A348G3W6</accession>
<reference evidence="2 3" key="1">
    <citation type="submission" date="2018-08" db="EMBL/GenBank/DDBJ databases">
        <title>Complete genome sequencing of Blastochloris tepida GI.</title>
        <authorList>
            <person name="Tsukatani Y."/>
            <person name="Mori H."/>
        </authorList>
    </citation>
    <scope>NUCLEOTIDE SEQUENCE [LARGE SCALE GENOMIC DNA]</scope>
    <source>
        <strain evidence="2 3">GI</strain>
    </source>
</reference>
<name>A0A348G3W6_9HYPH</name>
<gene>
    <name evidence="2" type="ORF">BLTE_29340</name>
</gene>
<dbReference type="RefSeq" id="WP_126401377.1">
    <property type="nucleotide sequence ID" value="NZ_AP018907.1"/>
</dbReference>
<dbReference type="AlphaFoldDB" id="A0A348G3W6"/>
<dbReference type="Proteomes" id="UP000266934">
    <property type="component" value="Chromosome"/>
</dbReference>
<evidence type="ECO:0008006" key="4">
    <source>
        <dbReference type="Google" id="ProtNLM"/>
    </source>
</evidence>
<organism evidence="2 3">
    <name type="scientific">Blastochloris tepida</name>
    <dbReference type="NCBI Taxonomy" id="2233851"/>
    <lineage>
        <taxon>Bacteria</taxon>
        <taxon>Pseudomonadati</taxon>
        <taxon>Pseudomonadota</taxon>
        <taxon>Alphaproteobacteria</taxon>
        <taxon>Hyphomicrobiales</taxon>
        <taxon>Blastochloridaceae</taxon>
        <taxon>Blastochloris</taxon>
    </lineage>
</organism>
<evidence type="ECO:0000313" key="2">
    <source>
        <dbReference type="EMBL" id="BBF94249.1"/>
    </source>
</evidence>
<keyword evidence="3" id="KW-1185">Reference proteome</keyword>
<dbReference type="KEGG" id="blag:BLTE_29340"/>
<dbReference type="OrthoDB" id="8236492at2"/>
<sequence length="116" mass="12352">MRLRIALILALSMTAGPAPASGPHDGQWEVAVEVQRGACDQGFVFPIQVEDGAIRYVGEIDITATGKVGRDGRLNVRFTRQAESVSVSGRLTGGSGSGVWTAPSRDCAGRWQARRL</sequence>
<protein>
    <recommendedName>
        <fullName evidence="4">Large exoprotein involved in heme utilization or adhesion</fullName>
    </recommendedName>
</protein>
<evidence type="ECO:0000313" key="3">
    <source>
        <dbReference type="Proteomes" id="UP000266934"/>
    </source>
</evidence>
<proteinExistence type="predicted"/>
<keyword evidence="1" id="KW-0732">Signal</keyword>
<evidence type="ECO:0000256" key="1">
    <source>
        <dbReference type="SAM" id="SignalP"/>
    </source>
</evidence>
<feature type="signal peptide" evidence="1">
    <location>
        <begin position="1"/>
        <end position="20"/>
    </location>
</feature>
<dbReference type="EMBL" id="AP018907">
    <property type="protein sequence ID" value="BBF94249.1"/>
    <property type="molecule type" value="Genomic_DNA"/>
</dbReference>